<dbReference type="KEGG" id="paco:AACT_0200"/>
<evidence type="ECO:0000313" key="3">
    <source>
        <dbReference type="EMBL" id="QKE27431.1"/>
    </source>
</evidence>
<dbReference type="RefSeq" id="WP_172123745.1">
    <property type="nucleotide sequence ID" value="NZ_CP042652.1"/>
</dbReference>
<accession>A0A6M8EKP1</accession>
<feature type="transmembrane region" description="Helical" evidence="2">
    <location>
        <begin position="49"/>
        <end position="70"/>
    </location>
</feature>
<name>A0A6M8EKP1_9BACT</name>
<gene>
    <name evidence="3" type="ORF">AACT_0200</name>
</gene>
<evidence type="ECO:0000256" key="2">
    <source>
        <dbReference type="SAM" id="Phobius"/>
    </source>
</evidence>
<dbReference type="Proteomes" id="UP000503483">
    <property type="component" value="Chromosome"/>
</dbReference>
<dbReference type="EMBL" id="CP042652">
    <property type="protein sequence ID" value="QKE27431.1"/>
    <property type="molecule type" value="Genomic_DNA"/>
</dbReference>
<keyword evidence="2" id="KW-1133">Transmembrane helix</keyword>
<evidence type="ECO:0000313" key="4">
    <source>
        <dbReference type="Proteomes" id="UP000503483"/>
    </source>
</evidence>
<proteinExistence type="predicted"/>
<evidence type="ECO:0000256" key="1">
    <source>
        <dbReference type="SAM" id="MobiDB-lite"/>
    </source>
</evidence>
<feature type="compositionally biased region" description="Basic and acidic residues" evidence="1">
    <location>
        <begin position="29"/>
        <end position="39"/>
    </location>
</feature>
<sequence length="75" mass="8365">MPIPKVKTGPTAGQERSRNNYGVWRRKRSDTGSIREKNDYSSSENSNTLQNIVAIVTTVGMAVGGIVKFIRRLKK</sequence>
<protein>
    <submittedName>
        <fullName evidence="3">Uncharacterized protein</fullName>
    </submittedName>
</protein>
<feature type="region of interest" description="Disordered" evidence="1">
    <location>
        <begin position="1"/>
        <end position="46"/>
    </location>
</feature>
<keyword evidence="2" id="KW-0812">Transmembrane</keyword>
<organism evidence="3 4">
    <name type="scientific">Arcobacter acticola</name>
    <dbReference type="NCBI Taxonomy" id="1849015"/>
    <lineage>
        <taxon>Bacteria</taxon>
        <taxon>Pseudomonadati</taxon>
        <taxon>Campylobacterota</taxon>
        <taxon>Epsilonproteobacteria</taxon>
        <taxon>Campylobacterales</taxon>
        <taxon>Arcobacteraceae</taxon>
        <taxon>Arcobacter</taxon>
    </lineage>
</organism>
<dbReference type="AlphaFoldDB" id="A0A6M8EKP1"/>
<reference evidence="3 4" key="1">
    <citation type="submission" date="2019-08" db="EMBL/GenBank/DDBJ databases">
        <title>Complete genome sequence of Arcobacter acticola.</title>
        <authorList>
            <person name="Miller W."/>
        </authorList>
    </citation>
    <scope>NUCLEOTIDE SEQUENCE [LARGE SCALE GENOMIC DNA]</scope>
    <source>
        <strain evidence="3 4">KCTC 52212</strain>
    </source>
</reference>
<keyword evidence="4" id="KW-1185">Reference proteome</keyword>
<keyword evidence="2" id="KW-0472">Membrane</keyword>